<dbReference type="PROSITE" id="PS51387">
    <property type="entry name" value="FAD_PCMH"/>
    <property type="match status" value="1"/>
</dbReference>
<dbReference type="Gene3D" id="3.30.390.50">
    <property type="entry name" value="CO dehydrogenase flavoprotein, C-terminal domain"/>
    <property type="match status" value="1"/>
</dbReference>
<keyword evidence="2" id="KW-0274">FAD</keyword>
<dbReference type="EMBL" id="JAESVN010000002">
    <property type="protein sequence ID" value="MBL4916513.1"/>
    <property type="molecule type" value="Genomic_DNA"/>
</dbReference>
<dbReference type="SUPFAM" id="SSF55447">
    <property type="entry name" value="CO dehydrogenase flavoprotein C-terminal domain-like"/>
    <property type="match status" value="1"/>
</dbReference>
<dbReference type="PANTHER" id="PTHR42659:SF2">
    <property type="entry name" value="XANTHINE DEHYDROGENASE SUBUNIT C-RELATED"/>
    <property type="match status" value="1"/>
</dbReference>
<evidence type="ECO:0000313" key="6">
    <source>
        <dbReference type="Proteomes" id="UP000648908"/>
    </source>
</evidence>
<evidence type="ECO:0000256" key="1">
    <source>
        <dbReference type="ARBA" id="ARBA00022630"/>
    </source>
</evidence>
<feature type="domain" description="FAD-binding PCMH-type" evidence="4">
    <location>
        <begin position="1"/>
        <end position="169"/>
    </location>
</feature>
<comment type="caution">
    <text evidence="5">The sequence shown here is derived from an EMBL/GenBank/DDBJ whole genome shotgun (WGS) entry which is preliminary data.</text>
</comment>
<dbReference type="SUPFAM" id="SSF56176">
    <property type="entry name" value="FAD-binding/transporter-associated domain-like"/>
    <property type="match status" value="1"/>
</dbReference>
<name>A0A8K0VAA1_9RHOB</name>
<protein>
    <submittedName>
        <fullName evidence="5">FAD binding domain-containing protein</fullName>
    </submittedName>
</protein>
<dbReference type="GO" id="GO:0071949">
    <property type="term" value="F:FAD binding"/>
    <property type="evidence" value="ECO:0007669"/>
    <property type="project" value="InterPro"/>
</dbReference>
<dbReference type="Proteomes" id="UP000648908">
    <property type="component" value="Unassembled WGS sequence"/>
</dbReference>
<keyword evidence="6" id="KW-1185">Reference proteome</keyword>
<reference evidence="5" key="1">
    <citation type="submission" date="2021-01" db="EMBL/GenBank/DDBJ databases">
        <title>Tabrizicola alba sp. nov. a motile alkaliphilic bacterium isolated from a soda lake.</title>
        <authorList>
            <person name="Szuroczki S."/>
            <person name="Abbaszade G."/>
            <person name="Schumann P."/>
            <person name="Toth E."/>
        </authorList>
    </citation>
    <scope>NUCLEOTIDE SEQUENCE</scope>
    <source>
        <strain evidence="5">DMG-N-6</strain>
    </source>
</reference>
<accession>A0A8K0VAA1</accession>
<dbReference type="InterPro" id="IPR002346">
    <property type="entry name" value="Mopterin_DH_FAD-bd"/>
</dbReference>
<keyword evidence="3" id="KW-0560">Oxidoreductase</keyword>
<dbReference type="InterPro" id="IPR016166">
    <property type="entry name" value="FAD-bd_PCMH"/>
</dbReference>
<evidence type="ECO:0000256" key="2">
    <source>
        <dbReference type="ARBA" id="ARBA00022827"/>
    </source>
</evidence>
<gene>
    <name evidence="5" type="ORF">JL811_04700</name>
</gene>
<dbReference type="InterPro" id="IPR036318">
    <property type="entry name" value="FAD-bd_PCMH-like_sf"/>
</dbReference>
<dbReference type="SMART" id="SM01092">
    <property type="entry name" value="CO_deh_flav_C"/>
    <property type="match status" value="1"/>
</dbReference>
<dbReference type="Pfam" id="PF00941">
    <property type="entry name" value="FAD_binding_5"/>
    <property type="match status" value="1"/>
</dbReference>
<dbReference type="RefSeq" id="WP_202687300.1">
    <property type="nucleotide sequence ID" value="NZ_JAESVN010000002.1"/>
</dbReference>
<dbReference type="AlphaFoldDB" id="A0A8K0VAA1"/>
<dbReference type="InterPro" id="IPR016169">
    <property type="entry name" value="FAD-bd_PCMH_sub2"/>
</dbReference>
<dbReference type="Gene3D" id="3.30.43.10">
    <property type="entry name" value="Uridine Diphospho-n-acetylenolpyruvylglucosamine Reductase, domain 2"/>
    <property type="match status" value="1"/>
</dbReference>
<organism evidence="5 6">
    <name type="scientific">Szabonella alba</name>
    <dbReference type="NCBI Taxonomy" id="2804194"/>
    <lineage>
        <taxon>Bacteria</taxon>
        <taxon>Pseudomonadati</taxon>
        <taxon>Pseudomonadota</taxon>
        <taxon>Alphaproteobacteria</taxon>
        <taxon>Rhodobacterales</taxon>
        <taxon>Paracoccaceae</taxon>
        <taxon>Szabonella</taxon>
    </lineage>
</organism>
<evidence type="ECO:0000313" key="5">
    <source>
        <dbReference type="EMBL" id="MBL4916513.1"/>
    </source>
</evidence>
<dbReference type="PANTHER" id="PTHR42659">
    <property type="entry name" value="XANTHINE DEHYDROGENASE SUBUNIT C-RELATED"/>
    <property type="match status" value="1"/>
</dbReference>
<keyword evidence="1" id="KW-0285">Flavoprotein</keyword>
<dbReference type="InterPro" id="IPR036683">
    <property type="entry name" value="CO_DH_flav_C_dom_sf"/>
</dbReference>
<dbReference type="GO" id="GO:0016491">
    <property type="term" value="F:oxidoreductase activity"/>
    <property type="evidence" value="ECO:0007669"/>
    <property type="project" value="UniProtKB-KW"/>
</dbReference>
<proteinExistence type="predicted"/>
<evidence type="ECO:0000256" key="3">
    <source>
        <dbReference type="ARBA" id="ARBA00023002"/>
    </source>
</evidence>
<sequence length="281" mass="28451">MTDFLRPATVEDALALMAAGGVVPLAGGTDLYPATQRRALPGLVLDVTGLPGLCGITTGPAGLRIGAATTWTALARATLPPALAALQQAAVEVGGIQIQNAGTIGGNLCNASPAADGVPPLLVLDTEVELVGHRGIRRLPLSQFLTGPRQTARQADELLTALHIPASALSGQSHFRKLGARAYLVISIAMVAVRLDLQAGRISHAALAVGACSATACRLPQVESALTGAPAAEAPALIRDADVAAALSPLDDLRATAAYRSGAAAELLRRSVATLCQPVPA</sequence>
<evidence type="ECO:0000259" key="4">
    <source>
        <dbReference type="PROSITE" id="PS51387"/>
    </source>
</evidence>
<dbReference type="Gene3D" id="3.30.465.10">
    <property type="match status" value="1"/>
</dbReference>
<dbReference type="InterPro" id="IPR016167">
    <property type="entry name" value="FAD-bd_PCMH_sub1"/>
</dbReference>
<dbReference type="InterPro" id="IPR051312">
    <property type="entry name" value="Diverse_Substr_Oxidored"/>
</dbReference>
<dbReference type="InterPro" id="IPR005107">
    <property type="entry name" value="CO_DH_flav_C"/>
</dbReference>
<dbReference type="Pfam" id="PF03450">
    <property type="entry name" value="CO_deh_flav_C"/>
    <property type="match status" value="1"/>
</dbReference>